<accession>A0A6F9DJA4</accession>
<dbReference type="InterPro" id="IPR051481">
    <property type="entry name" value="BTB-POZ/Galectin-3-binding"/>
</dbReference>
<dbReference type="PANTHER" id="PTHR24410">
    <property type="entry name" value="HL07962P-RELATED"/>
    <property type="match status" value="1"/>
</dbReference>
<organism evidence="3">
    <name type="scientific">Phallusia mammillata</name>
    <dbReference type="NCBI Taxonomy" id="59560"/>
    <lineage>
        <taxon>Eukaryota</taxon>
        <taxon>Metazoa</taxon>
        <taxon>Chordata</taxon>
        <taxon>Tunicata</taxon>
        <taxon>Ascidiacea</taxon>
        <taxon>Phlebobranchia</taxon>
        <taxon>Ascidiidae</taxon>
        <taxon>Phallusia</taxon>
    </lineage>
</organism>
<gene>
    <name evidence="3" type="primary">LOC100187381</name>
</gene>
<proteinExistence type="evidence at transcript level"/>
<dbReference type="SMART" id="SM00875">
    <property type="entry name" value="BACK"/>
    <property type="match status" value="1"/>
</dbReference>
<dbReference type="InterPro" id="IPR011333">
    <property type="entry name" value="SKP1/BTB/POZ_sf"/>
</dbReference>
<sequence>MFKTMSNVSSPPADTTDEKTIGDKNAIVSSISWFCNNEEMSDIVLKLGAERFHAHKFVLVLMSDVFRTMCSKRWDHDNVNELELSECNECIPVFPKFLHFLYHGTVSVKTATALPLLMLADKYNVKPLKLSCEKYIQTQVEVGNVAGAIRWLPYLQLCGHKELEKECIDVIITQMELVLSQHEFLLLGIELLSILLERNDLVVLCEYSLYQGVVKWIESHDNKELSKHYLKTLLPLLRFPMMFPEQLLMIESSEFYQSNSDIISPYLALAHRFRSLVSEVVDNTFLEALYRPRNYTHSLWCQFVNLGADHASFFGKTIKLSTTNDLLNSSLRSQEPNWQIQIINDKQDGNGGVKIASSCDTMSWRLRGPSSFAVSSAPTLSVPLQMSIKPLKPLRPNLVVDVSMFMVKKDSLYKHLDTATVSFTELDSGSQPQIPITNHGFTRATQAQGASIFQPSPMHFTFTTLPTPVENDTFLRHRFSRDDFEHPAEVPCVSFGPHFASLPRPCQSVRVALIMKPRFRTPTEPASGCTENEKSDQDASGVYDLPLLG</sequence>
<reference evidence="3" key="1">
    <citation type="submission" date="2020-04" db="EMBL/GenBank/DDBJ databases">
        <authorList>
            <person name="Neveu A P."/>
        </authorList>
    </citation>
    <scope>NUCLEOTIDE SEQUENCE</scope>
    <source>
        <tissue evidence="3">Whole embryo</tissue>
    </source>
</reference>
<dbReference type="Pfam" id="PF07707">
    <property type="entry name" value="BACK"/>
    <property type="match status" value="1"/>
</dbReference>
<dbReference type="Pfam" id="PF00651">
    <property type="entry name" value="BTB"/>
    <property type="match status" value="1"/>
</dbReference>
<dbReference type="CDD" id="cd18493">
    <property type="entry name" value="BACK_BTBD17"/>
    <property type="match status" value="1"/>
</dbReference>
<dbReference type="PROSITE" id="PS50097">
    <property type="entry name" value="BTB"/>
    <property type="match status" value="1"/>
</dbReference>
<dbReference type="CDD" id="cd18292">
    <property type="entry name" value="BTB_POZ_BTBD17"/>
    <property type="match status" value="1"/>
</dbReference>
<dbReference type="InterPro" id="IPR000210">
    <property type="entry name" value="BTB/POZ_dom"/>
</dbReference>
<evidence type="ECO:0000256" key="1">
    <source>
        <dbReference type="SAM" id="MobiDB-lite"/>
    </source>
</evidence>
<feature type="region of interest" description="Disordered" evidence="1">
    <location>
        <begin position="520"/>
        <end position="549"/>
    </location>
</feature>
<dbReference type="Gene3D" id="1.25.40.420">
    <property type="match status" value="1"/>
</dbReference>
<dbReference type="EMBL" id="LR787206">
    <property type="protein sequence ID" value="CAB3263068.1"/>
    <property type="molecule type" value="mRNA"/>
</dbReference>
<name>A0A6F9DJA4_9ASCI</name>
<protein>
    <submittedName>
        <fullName evidence="3">Uncharacterized protein LOC100187381</fullName>
    </submittedName>
</protein>
<dbReference type="PANTHER" id="PTHR24410:SF41">
    <property type="entry name" value="HL07962P"/>
    <property type="match status" value="1"/>
</dbReference>
<dbReference type="Gene3D" id="3.30.710.10">
    <property type="entry name" value="Potassium Channel Kv1.1, Chain A"/>
    <property type="match status" value="1"/>
</dbReference>
<feature type="domain" description="BTB" evidence="2">
    <location>
        <begin position="41"/>
        <end position="110"/>
    </location>
</feature>
<evidence type="ECO:0000313" key="3">
    <source>
        <dbReference type="EMBL" id="CAB3263068.1"/>
    </source>
</evidence>
<dbReference type="AlphaFoldDB" id="A0A6F9DJA4"/>
<dbReference type="InterPro" id="IPR011705">
    <property type="entry name" value="BACK"/>
</dbReference>
<dbReference type="SUPFAM" id="SSF54695">
    <property type="entry name" value="POZ domain"/>
    <property type="match status" value="1"/>
</dbReference>
<dbReference type="SMART" id="SM00225">
    <property type="entry name" value="BTB"/>
    <property type="match status" value="1"/>
</dbReference>
<evidence type="ECO:0000259" key="2">
    <source>
        <dbReference type="PROSITE" id="PS50097"/>
    </source>
</evidence>